<dbReference type="PANTHER" id="PTHR10381:SF70">
    <property type="entry name" value="ATP-DEPENDENT CLP PROTEASE PROTEOLYTIC SUBUNIT"/>
    <property type="match status" value="1"/>
</dbReference>
<dbReference type="GO" id="GO:0004176">
    <property type="term" value="F:ATP-dependent peptidase activity"/>
    <property type="evidence" value="ECO:0007669"/>
    <property type="project" value="InterPro"/>
</dbReference>
<evidence type="ECO:0000256" key="12">
    <source>
        <dbReference type="RuleBase" id="RU003567"/>
    </source>
</evidence>
<dbReference type="PROSITE" id="PS00382">
    <property type="entry name" value="CLP_PROTEASE_HIS"/>
    <property type="match status" value="1"/>
</dbReference>
<dbReference type="InterPro" id="IPR018215">
    <property type="entry name" value="ClpP_Ser_AS"/>
</dbReference>
<dbReference type="Proteomes" id="UP000006639">
    <property type="component" value="Chromosome"/>
</dbReference>
<dbReference type="SUPFAM" id="SSF52096">
    <property type="entry name" value="ClpP/crotonase"/>
    <property type="match status" value="1"/>
</dbReference>
<dbReference type="HAMAP" id="MF_00444">
    <property type="entry name" value="ClpP"/>
    <property type="match status" value="1"/>
</dbReference>
<dbReference type="KEGG" id="mmn:midi_00778"/>
<keyword evidence="2 7" id="KW-0963">Cytoplasm</keyword>
<name>F7XWL9_MIDMI</name>
<dbReference type="PRINTS" id="PR00127">
    <property type="entry name" value="CLPPROTEASEP"/>
</dbReference>
<dbReference type="GO" id="GO:0051117">
    <property type="term" value="F:ATPase binding"/>
    <property type="evidence" value="ECO:0007669"/>
    <property type="project" value="TreeGrafter"/>
</dbReference>
<sequence>MSVVPIVIEQSSKAERAFDIYSRLLRDGIVFVNGPIEDNMAAIIVAQLLFLESENPDKDIYMYINSPGGVVTAGMSIYDTMQYVKPRVATVCMGQACSMGSMLLAGGEPGMRYSLPNSRIMIHQPHGGYRGQATDIEIHANEILRIKHNMNLLYVKHTGQPLKEIEKRIERDSFMSASEAKKFGLIDDIIEKRPFTDKEKLVKVGSRMKGISAKIK</sequence>
<reference evidence="13 14" key="1">
    <citation type="journal article" date="2011" name="Mol. Biol. Evol.">
        <title>Phylogenomic evidence for the presence of a flagellum and cbb3 oxidase in the free-living mitochondrial ancestor.</title>
        <authorList>
            <person name="Sassera D."/>
            <person name="Lo N."/>
            <person name="Epis S."/>
            <person name="D'Auria G."/>
            <person name="Montagna M."/>
            <person name="Comandatore F."/>
            <person name="Horner D."/>
            <person name="Pereto J."/>
            <person name="Luciano A.M."/>
            <person name="Franciosi F."/>
            <person name="Ferri E."/>
            <person name="Crotti E."/>
            <person name="Bazzocchi C."/>
            <person name="Daffonchio D."/>
            <person name="Sacchi L."/>
            <person name="Moya A."/>
            <person name="Latorre A."/>
            <person name="Bandi C."/>
        </authorList>
    </citation>
    <scope>NUCLEOTIDE SEQUENCE [LARGE SCALE GENOMIC DNA]</scope>
    <source>
        <strain evidence="13 14">IricVA</strain>
    </source>
</reference>
<dbReference type="MEROPS" id="S14.001"/>
<evidence type="ECO:0000256" key="4">
    <source>
        <dbReference type="ARBA" id="ARBA00022801"/>
    </source>
</evidence>
<dbReference type="Pfam" id="PF00574">
    <property type="entry name" value="CLP_protease"/>
    <property type="match status" value="1"/>
</dbReference>
<evidence type="ECO:0000313" key="13">
    <source>
        <dbReference type="EMBL" id="AEI89068.1"/>
    </source>
</evidence>
<comment type="similarity">
    <text evidence="1 7 12">Belongs to the peptidase S14 family.</text>
</comment>
<accession>F7XWL9</accession>
<organism evidence="13 14">
    <name type="scientific">Midichloria mitochondrii (strain IricVA)</name>
    <dbReference type="NCBI Taxonomy" id="696127"/>
    <lineage>
        <taxon>Bacteria</taxon>
        <taxon>Pseudomonadati</taxon>
        <taxon>Pseudomonadota</taxon>
        <taxon>Alphaproteobacteria</taxon>
        <taxon>Rickettsiales</taxon>
        <taxon>Candidatus Midichloriaceae</taxon>
        <taxon>Candidatus Midichloria</taxon>
    </lineage>
</organism>
<feature type="active site" evidence="8">
    <location>
        <position position="98"/>
    </location>
</feature>
<dbReference type="STRING" id="696127.midi_00778"/>
<dbReference type="CDD" id="cd07017">
    <property type="entry name" value="S14_ClpP_2"/>
    <property type="match status" value="1"/>
</dbReference>
<evidence type="ECO:0000256" key="5">
    <source>
        <dbReference type="ARBA" id="ARBA00022825"/>
    </source>
</evidence>
<dbReference type="InterPro" id="IPR023562">
    <property type="entry name" value="ClpP/TepA"/>
</dbReference>
<dbReference type="FunFam" id="3.90.226.10:FF:000001">
    <property type="entry name" value="ATP-dependent Clp protease proteolytic subunit"/>
    <property type="match status" value="1"/>
</dbReference>
<comment type="subcellular location">
    <subcellularLocation>
        <location evidence="7">Cytoplasm</location>
    </subcellularLocation>
</comment>
<protein>
    <recommendedName>
        <fullName evidence="7 12">ATP-dependent Clp protease proteolytic subunit</fullName>
        <ecNumber evidence="7 10">3.4.21.92</ecNumber>
    </recommendedName>
    <alternativeName>
        <fullName evidence="7">Endopeptidase Clp</fullName>
    </alternativeName>
</protein>
<evidence type="ECO:0000256" key="8">
    <source>
        <dbReference type="PROSITE-ProRule" id="PRU10085"/>
    </source>
</evidence>
<dbReference type="GO" id="GO:0004252">
    <property type="term" value="F:serine-type endopeptidase activity"/>
    <property type="evidence" value="ECO:0007669"/>
    <property type="project" value="UniProtKB-UniRule"/>
</dbReference>
<dbReference type="InterPro" id="IPR001907">
    <property type="entry name" value="ClpP"/>
</dbReference>
<dbReference type="EC" id="3.4.21.92" evidence="7 10"/>
<dbReference type="AlphaFoldDB" id="F7XWL9"/>
<dbReference type="GO" id="GO:0005737">
    <property type="term" value="C:cytoplasm"/>
    <property type="evidence" value="ECO:0007669"/>
    <property type="project" value="UniProtKB-SubCell"/>
</dbReference>
<dbReference type="PROSITE" id="PS00381">
    <property type="entry name" value="CLP_PROTEASE_SER"/>
    <property type="match status" value="1"/>
</dbReference>
<dbReference type="NCBIfam" id="NF001368">
    <property type="entry name" value="PRK00277.1"/>
    <property type="match status" value="1"/>
</dbReference>
<dbReference type="EMBL" id="CP002130">
    <property type="protein sequence ID" value="AEI89068.1"/>
    <property type="molecule type" value="Genomic_DNA"/>
</dbReference>
<keyword evidence="4 7" id="KW-0378">Hydrolase</keyword>
<feature type="active site" description="Nucleophile" evidence="7">
    <location>
        <position position="98"/>
    </location>
</feature>
<comment type="catalytic activity">
    <reaction evidence="6 7 9">
        <text>Hydrolysis of proteins to small peptides in the presence of ATP and magnesium. alpha-casein is the usual test substrate. In the absence of ATP, only oligopeptides shorter than five residues are hydrolyzed (such as succinyl-Leu-Tyr-|-NHMec, and Leu-Tyr-Leu-|-Tyr-Trp, in which cleavage of the -Tyr-|-Leu- and -Tyr-|-Trp bonds also occurs).</text>
        <dbReference type="EC" id="3.4.21.92"/>
    </reaction>
</comment>
<keyword evidence="3 7" id="KW-0645">Protease</keyword>
<dbReference type="NCBIfam" id="TIGR00493">
    <property type="entry name" value="clpP"/>
    <property type="match status" value="1"/>
</dbReference>
<evidence type="ECO:0000256" key="1">
    <source>
        <dbReference type="ARBA" id="ARBA00007039"/>
    </source>
</evidence>
<gene>
    <name evidence="7 13" type="primary">clpP</name>
    <name evidence="13" type="ordered locus">midi_00778</name>
</gene>
<evidence type="ECO:0000256" key="2">
    <source>
        <dbReference type="ARBA" id="ARBA00022490"/>
    </source>
</evidence>
<keyword evidence="14" id="KW-1185">Reference proteome</keyword>
<evidence type="ECO:0000256" key="11">
    <source>
        <dbReference type="RuleBase" id="RU000550"/>
    </source>
</evidence>
<evidence type="ECO:0000256" key="9">
    <source>
        <dbReference type="PROSITE-ProRule" id="PRU10086"/>
    </source>
</evidence>
<keyword evidence="5 7" id="KW-0720">Serine protease</keyword>
<evidence type="ECO:0000256" key="10">
    <source>
        <dbReference type="RuleBase" id="RU000549"/>
    </source>
</evidence>
<dbReference type="InterPro" id="IPR033135">
    <property type="entry name" value="ClpP_His_AS"/>
</dbReference>
<dbReference type="PANTHER" id="PTHR10381">
    <property type="entry name" value="ATP-DEPENDENT CLP PROTEASE PROTEOLYTIC SUBUNIT"/>
    <property type="match status" value="1"/>
</dbReference>
<dbReference type="OrthoDB" id="9802800at2"/>
<dbReference type="GO" id="GO:0006515">
    <property type="term" value="P:protein quality control for misfolded or incompletely synthesized proteins"/>
    <property type="evidence" value="ECO:0007669"/>
    <property type="project" value="TreeGrafter"/>
</dbReference>
<comment type="subunit">
    <text evidence="7">Fourteen ClpP subunits assemble into 2 heptameric rings which stack back to back to give a disk-like structure with a central cavity, resembling the structure of eukaryotic proteasomes.</text>
</comment>
<dbReference type="NCBIfam" id="NF009205">
    <property type="entry name" value="PRK12553.1"/>
    <property type="match status" value="1"/>
</dbReference>
<dbReference type="Gene3D" id="3.90.226.10">
    <property type="entry name" value="2-enoyl-CoA Hydratase, Chain A, domain 1"/>
    <property type="match status" value="1"/>
</dbReference>
<dbReference type="InterPro" id="IPR029045">
    <property type="entry name" value="ClpP/crotonase-like_dom_sf"/>
</dbReference>
<evidence type="ECO:0000256" key="7">
    <source>
        <dbReference type="HAMAP-Rule" id="MF_00444"/>
    </source>
</evidence>
<evidence type="ECO:0000256" key="6">
    <source>
        <dbReference type="ARBA" id="ARBA00034021"/>
    </source>
</evidence>
<comment type="function">
    <text evidence="7 11">Cleaves peptides in various proteins in a process that requires ATP hydrolysis. Has a chymotrypsin-like activity. Plays a major role in the degradation of misfolded proteins.</text>
</comment>
<feature type="active site" evidence="7 9">
    <location>
        <position position="123"/>
    </location>
</feature>
<proteinExistence type="inferred from homology"/>
<dbReference type="RefSeq" id="WP_013951271.1">
    <property type="nucleotide sequence ID" value="NC_015722.1"/>
</dbReference>
<evidence type="ECO:0000313" key="14">
    <source>
        <dbReference type="Proteomes" id="UP000006639"/>
    </source>
</evidence>
<dbReference type="GO" id="GO:0009368">
    <property type="term" value="C:endopeptidase Clp complex"/>
    <property type="evidence" value="ECO:0007669"/>
    <property type="project" value="TreeGrafter"/>
</dbReference>
<evidence type="ECO:0000256" key="3">
    <source>
        <dbReference type="ARBA" id="ARBA00022670"/>
    </source>
</evidence>
<dbReference type="HOGENOM" id="CLU_058707_3_2_5"/>